<feature type="region of interest" description="Disordered" evidence="1">
    <location>
        <begin position="1"/>
        <end position="22"/>
    </location>
</feature>
<evidence type="ECO:0000256" key="1">
    <source>
        <dbReference type="SAM" id="MobiDB-lite"/>
    </source>
</evidence>
<reference evidence="2 3" key="1">
    <citation type="submission" date="2019-10" db="EMBL/GenBank/DDBJ databases">
        <title>Evaluation of single-gene subtyping targets for Pseudomonas.</title>
        <authorList>
            <person name="Reichler S.J."/>
            <person name="Orsi R.H."/>
            <person name="Wiedmann M."/>
            <person name="Martin N.H."/>
            <person name="Murphy S.I."/>
        </authorList>
    </citation>
    <scope>NUCLEOTIDE SEQUENCE [LARGE SCALE GENOMIC DNA]</scope>
    <source>
        <strain evidence="2 3">FSL R10-3254</strain>
    </source>
</reference>
<dbReference type="Proteomes" id="UP000489190">
    <property type="component" value="Unassembled WGS sequence"/>
</dbReference>
<organism evidence="2 3">
    <name type="scientific">Pseudomonas helleri</name>
    <dbReference type="NCBI Taxonomy" id="1608996"/>
    <lineage>
        <taxon>Bacteria</taxon>
        <taxon>Pseudomonadati</taxon>
        <taxon>Pseudomonadota</taxon>
        <taxon>Gammaproteobacteria</taxon>
        <taxon>Pseudomonadales</taxon>
        <taxon>Pseudomonadaceae</taxon>
        <taxon>Pseudomonas</taxon>
    </lineage>
</organism>
<evidence type="ECO:0000313" key="2">
    <source>
        <dbReference type="EMBL" id="MQT92219.1"/>
    </source>
</evidence>
<gene>
    <name evidence="2" type="ORF">GHO39_24250</name>
</gene>
<dbReference type="EMBL" id="WIWI01000092">
    <property type="protein sequence ID" value="MQT92219.1"/>
    <property type="molecule type" value="Genomic_DNA"/>
</dbReference>
<feature type="compositionally biased region" description="Polar residues" evidence="1">
    <location>
        <begin position="52"/>
        <end position="64"/>
    </location>
</feature>
<name>A0A7X1XL48_9PSED</name>
<protein>
    <recommendedName>
        <fullName evidence="4">Threonine dehydratase</fullName>
    </recommendedName>
</protein>
<comment type="caution">
    <text evidence="2">The sequence shown here is derived from an EMBL/GenBank/DDBJ whole genome shotgun (WGS) entry which is preliminary data.</text>
</comment>
<dbReference type="RefSeq" id="WP_153330626.1">
    <property type="nucleotide sequence ID" value="NZ_WIWI01000092.1"/>
</dbReference>
<evidence type="ECO:0008006" key="4">
    <source>
        <dbReference type="Google" id="ProtNLM"/>
    </source>
</evidence>
<feature type="region of interest" description="Disordered" evidence="1">
    <location>
        <begin position="48"/>
        <end position="68"/>
    </location>
</feature>
<dbReference type="AlphaFoldDB" id="A0A7X1XL48"/>
<evidence type="ECO:0000313" key="3">
    <source>
        <dbReference type="Proteomes" id="UP000489190"/>
    </source>
</evidence>
<sequence length="116" mass="12637">MGTCNQHPHHDHQHKPGCGHTAIEHNGHVDYLHDGHLHHVHGDHVDEHSLEANGQNPDRCTPSHQCGGHSADHVHGPGCGHEAVPHGDHVDYLVNGHLHHPHGDHCDDHGPVTVVK</sequence>
<proteinExistence type="predicted"/>
<accession>A0A7X1XL48</accession>
<feature type="compositionally biased region" description="Basic residues" evidence="1">
    <location>
        <begin position="7"/>
        <end position="17"/>
    </location>
</feature>